<dbReference type="PRINTS" id="PR01805">
    <property type="entry name" value="VACJLIPOPROT"/>
</dbReference>
<sequence>MLHITKTLFLWYLVAALLGSRVSFSAPFSDKPVNGDSVAVVRRGYVLMDPWENYNRKNYRSSCKINDEIARPLSIAYVKKLPSFVPLVVNNFFENVNDVRTVVNDLLQARLGKFFSDFIRVLLNTFFGVFGLGDAAGVLGWSKNYQDFGLTLARWGFSPGPYLFLPIIGPATMRSGIGSLVDQVWDPVLYLPGRFFLLFLWGVNNLSNLVSVESLVLSSIIDRYTFIRSAYWQRRVYLMTDGDFYKNVLSQLELDEIMKDPLK</sequence>
<keyword evidence="5" id="KW-1185">Reference proteome</keyword>
<evidence type="ECO:0000313" key="4">
    <source>
        <dbReference type="EMBL" id="CUT17030.1"/>
    </source>
</evidence>
<dbReference type="GO" id="GO:0120010">
    <property type="term" value="P:intermembrane phospholipid transfer"/>
    <property type="evidence" value="ECO:0007669"/>
    <property type="project" value="TreeGrafter"/>
</dbReference>
<dbReference type="AlphaFoldDB" id="A0A0S4M3Z8"/>
<keyword evidence="4" id="KW-0449">Lipoprotein</keyword>
<evidence type="ECO:0000313" key="5">
    <source>
        <dbReference type="Proteomes" id="UP000198651"/>
    </source>
</evidence>
<keyword evidence="2 3" id="KW-0732">Signal</keyword>
<dbReference type="PANTHER" id="PTHR30035">
    <property type="entry name" value="LIPOPROTEIN VACJ-RELATED"/>
    <property type="match status" value="1"/>
</dbReference>
<feature type="chain" id="PRO_5006624318" evidence="3">
    <location>
        <begin position="26"/>
        <end position="263"/>
    </location>
</feature>
<proteinExistence type="inferred from homology"/>
<dbReference type="OrthoDB" id="9785326at2"/>
<dbReference type="Pfam" id="PF04333">
    <property type="entry name" value="MlaA"/>
    <property type="match status" value="1"/>
</dbReference>
<name>A0A0S4M3Z8_9BURK</name>
<organism evidence="4 5">
    <name type="scientific">Candidatus Ichthyocystis hellenicum</name>
    <dbReference type="NCBI Taxonomy" id="1561003"/>
    <lineage>
        <taxon>Bacteria</taxon>
        <taxon>Pseudomonadati</taxon>
        <taxon>Pseudomonadota</taxon>
        <taxon>Betaproteobacteria</taxon>
        <taxon>Burkholderiales</taxon>
        <taxon>Candidatus Ichthyocystis</taxon>
    </lineage>
</organism>
<accession>A0A0S4M3Z8</accession>
<evidence type="ECO:0000256" key="2">
    <source>
        <dbReference type="ARBA" id="ARBA00022729"/>
    </source>
</evidence>
<dbReference type="PANTHER" id="PTHR30035:SF3">
    <property type="entry name" value="INTERMEMBRANE PHOSPHOLIPID TRANSPORT SYSTEM LIPOPROTEIN MLAA"/>
    <property type="match status" value="1"/>
</dbReference>
<dbReference type="GO" id="GO:0016020">
    <property type="term" value="C:membrane"/>
    <property type="evidence" value="ECO:0007669"/>
    <property type="project" value="InterPro"/>
</dbReference>
<dbReference type="EMBL" id="LN906597">
    <property type="protein sequence ID" value="CUT17030.1"/>
    <property type="molecule type" value="Genomic_DNA"/>
</dbReference>
<dbReference type="STRING" id="1561003.Ark11_0171"/>
<dbReference type="Proteomes" id="UP000198651">
    <property type="component" value="Chromosome I"/>
</dbReference>
<evidence type="ECO:0000256" key="3">
    <source>
        <dbReference type="SAM" id="SignalP"/>
    </source>
</evidence>
<gene>
    <name evidence="4" type="ORF">Ark11_0171</name>
</gene>
<reference evidence="5" key="1">
    <citation type="submission" date="2015-11" db="EMBL/GenBank/DDBJ databases">
        <authorList>
            <person name="Seth-Smith H.M.B."/>
        </authorList>
    </citation>
    <scope>NUCLEOTIDE SEQUENCE [LARGE SCALE GENOMIC DNA]</scope>
    <source>
        <strain evidence="5">2013Ark11</strain>
    </source>
</reference>
<feature type="signal peptide" evidence="3">
    <location>
        <begin position="1"/>
        <end position="25"/>
    </location>
</feature>
<evidence type="ECO:0000256" key="1">
    <source>
        <dbReference type="ARBA" id="ARBA00010634"/>
    </source>
</evidence>
<protein>
    <submittedName>
        <fullName evidence="4">Putative phospholipid-binding lipoprotein, ABC transporter</fullName>
    </submittedName>
</protein>
<dbReference type="InterPro" id="IPR007428">
    <property type="entry name" value="MlaA"/>
</dbReference>
<comment type="similarity">
    <text evidence="1">Belongs to the MlaA family.</text>
</comment>